<evidence type="ECO:0000313" key="3">
    <source>
        <dbReference type="EMBL" id="CAB3980102.1"/>
    </source>
</evidence>
<proteinExistence type="predicted"/>
<dbReference type="Proteomes" id="UP001152795">
    <property type="component" value="Unassembled WGS sequence"/>
</dbReference>
<organism evidence="3 4">
    <name type="scientific">Paramuricea clavata</name>
    <name type="common">Red gorgonian</name>
    <name type="synonym">Violescent sea-whip</name>
    <dbReference type="NCBI Taxonomy" id="317549"/>
    <lineage>
        <taxon>Eukaryota</taxon>
        <taxon>Metazoa</taxon>
        <taxon>Cnidaria</taxon>
        <taxon>Anthozoa</taxon>
        <taxon>Octocorallia</taxon>
        <taxon>Malacalcyonacea</taxon>
        <taxon>Plexauridae</taxon>
        <taxon>Paramuricea</taxon>
    </lineage>
</organism>
<evidence type="ECO:0000256" key="2">
    <source>
        <dbReference type="SAM" id="MobiDB-lite"/>
    </source>
</evidence>
<keyword evidence="1" id="KW-0175">Coiled coil</keyword>
<sequence>MPSLENINKFMLNFSSPCLDSSNLSTGELSESEEFYEDSTSDLFDNVMINQVVQGCKETLLCPEETSLNDVVKRLDSLTQQFEKHRTESSIVLNELINVCEIWKTSTDSDQLVQENILLKEQNGILETELAGLKSVLTELNAKLTTAENEKASLVTVIRLLNDEQAITTSPTKNNKFNHAYQTQNPWITTRSKASTQSAHHDTILNNRYSILHVEDDEGTETIMDARNNETTDSPRQDIDQRNCQATEPKQDAGDSESRRHSQQSGKQQRRTYPHKTNLDESKHPTNTVIVVIARNDDALLADKVNTYNEKLENICLERNWRLIKHNNINKLHLNKYGLHLNQRGTAMLAGNFKRFLNQSADIFTYLNDEIFLNSTLDPNVMWEKWKTRFLTVADFHAPPITKRVRSQYAPWITNNIRQVMRQRDYLKKKAVKTGWKQFHDAYRRTRNDLNRLIKNTKAEYFMNTLNECDNNPKEMWKAVNKLTNKSSKTTIIKF</sequence>
<gene>
    <name evidence="3" type="ORF">PACLA_8A027052</name>
</gene>
<evidence type="ECO:0000313" key="4">
    <source>
        <dbReference type="Proteomes" id="UP001152795"/>
    </source>
</evidence>
<dbReference type="AlphaFoldDB" id="A0A6S7FV73"/>
<comment type="caution">
    <text evidence="3">The sequence shown here is derived from an EMBL/GenBank/DDBJ whole genome shotgun (WGS) entry which is preliminary data.</text>
</comment>
<reference evidence="3" key="1">
    <citation type="submission" date="2020-04" db="EMBL/GenBank/DDBJ databases">
        <authorList>
            <person name="Alioto T."/>
            <person name="Alioto T."/>
            <person name="Gomez Garrido J."/>
        </authorList>
    </citation>
    <scope>NUCLEOTIDE SEQUENCE</scope>
    <source>
        <strain evidence="3">A484AB</strain>
    </source>
</reference>
<dbReference type="EMBL" id="CACRXK020000257">
    <property type="protein sequence ID" value="CAB3980102.1"/>
    <property type="molecule type" value="Genomic_DNA"/>
</dbReference>
<dbReference type="OrthoDB" id="416454at2759"/>
<name>A0A6S7FV73_PARCT</name>
<feature type="coiled-coil region" evidence="1">
    <location>
        <begin position="130"/>
        <end position="157"/>
    </location>
</feature>
<protein>
    <submittedName>
        <fullName evidence="3">Uncharacterized protein</fullName>
    </submittedName>
</protein>
<feature type="region of interest" description="Disordered" evidence="2">
    <location>
        <begin position="228"/>
        <end position="284"/>
    </location>
</feature>
<feature type="compositionally biased region" description="Basic and acidic residues" evidence="2">
    <location>
        <begin position="228"/>
        <end position="241"/>
    </location>
</feature>
<feature type="compositionally biased region" description="Basic and acidic residues" evidence="2">
    <location>
        <begin position="249"/>
        <end position="260"/>
    </location>
</feature>
<evidence type="ECO:0000256" key="1">
    <source>
        <dbReference type="SAM" id="Coils"/>
    </source>
</evidence>
<accession>A0A6S7FV73</accession>
<keyword evidence="4" id="KW-1185">Reference proteome</keyword>